<organism evidence="3 4">
    <name type="scientific">Terfezia boudieri ATCC MYA-4762</name>
    <dbReference type="NCBI Taxonomy" id="1051890"/>
    <lineage>
        <taxon>Eukaryota</taxon>
        <taxon>Fungi</taxon>
        <taxon>Dikarya</taxon>
        <taxon>Ascomycota</taxon>
        <taxon>Pezizomycotina</taxon>
        <taxon>Pezizomycetes</taxon>
        <taxon>Pezizales</taxon>
        <taxon>Pezizaceae</taxon>
        <taxon>Terfezia</taxon>
    </lineage>
</organism>
<dbReference type="InParanoid" id="A0A3N4M0C4"/>
<evidence type="ECO:0000313" key="4">
    <source>
        <dbReference type="Proteomes" id="UP000267821"/>
    </source>
</evidence>
<feature type="region of interest" description="Disordered" evidence="1">
    <location>
        <begin position="29"/>
        <end position="96"/>
    </location>
</feature>
<keyword evidence="2" id="KW-0732">Signal</keyword>
<feature type="compositionally biased region" description="Low complexity" evidence="1">
    <location>
        <begin position="60"/>
        <end position="71"/>
    </location>
</feature>
<evidence type="ECO:0000313" key="3">
    <source>
        <dbReference type="EMBL" id="RPB28624.1"/>
    </source>
</evidence>
<dbReference type="Proteomes" id="UP000267821">
    <property type="component" value="Unassembled WGS sequence"/>
</dbReference>
<feature type="chain" id="PRO_5018280855" description="Secreted protein" evidence="2">
    <location>
        <begin position="21"/>
        <end position="96"/>
    </location>
</feature>
<name>A0A3N4M0C4_9PEZI</name>
<evidence type="ECO:0000256" key="2">
    <source>
        <dbReference type="SAM" id="SignalP"/>
    </source>
</evidence>
<gene>
    <name evidence="3" type="ORF">L211DRAFT_399775</name>
</gene>
<proteinExistence type="predicted"/>
<feature type="signal peptide" evidence="2">
    <location>
        <begin position="1"/>
        <end position="20"/>
    </location>
</feature>
<evidence type="ECO:0000256" key="1">
    <source>
        <dbReference type="SAM" id="MobiDB-lite"/>
    </source>
</evidence>
<sequence>MYCVCVMCVCVCVCVDVTSARFLRSWKTNKPPLLSPQCKTPKLPSRYSSPLRNTSLNCNPKSQTSSPPSQQHKQRPLQSRRMIRPPPFPSRNGSSI</sequence>
<feature type="compositionally biased region" description="Polar residues" evidence="1">
    <location>
        <begin position="46"/>
        <end position="59"/>
    </location>
</feature>
<protein>
    <recommendedName>
        <fullName evidence="5">Secreted protein</fullName>
    </recommendedName>
</protein>
<reference evidence="3 4" key="1">
    <citation type="journal article" date="2018" name="Nat. Ecol. Evol.">
        <title>Pezizomycetes genomes reveal the molecular basis of ectomycorrhizal truffle lifestyle.</title>
        <authorList>
            <person name="Murat C."/>
            <person name="Payen T."/>
            <person name="Noel B."/>
            <person name="Kuo A."/>
            <person name="Morin E."/>
            <person name="Chen J."/>
            <person name="Kohler A."/>
            <person name="Krizsan K."/>
            <person name="Balestrini R."/>
            <person name="Da Silva C."/>
            <person name="Montanini B."/>
            <person name="Hainaut M."/>
            <person name="Levati E."/>
            <person name="Barry K.W."/>
            <person name="Belfiori B."/>
            <person name="Cichocki N."/>
            <person name="Clum A."/>
            <person name="Dockter R.B."/>
            <person name="Fauchery L."/>
            <person name="Guy J."/>
            <person name="Iotti M."/>
            <person name="Le Tacon F."/>
            <person name="Lindquist E.A."/>
            <person name="Lipzen A."/>
            <person name="Malagnac F."/>
            <person name="Mello A."/>
            <person name="Molinier V."/>
            <person name="Miyauchi S."/>
            <person name="Poulain J."/>
            <person name="Riccioni C."/>
            <person name="Rubini A."/>
            <person name="Sitrit Y."/>
            <person name="Splivallo R."/>
            <person name="Traeger S."/>
            <person name="Wang M."/>
            <person name="Zifcakova L."/>
            <person name="Wipf D."/>
            <person name="Zambonelli A."/>
            <person name="Paolocci F."/>
            <person name="Nowrousian M."/>
            <person name="Ottonello S."/>
            <person name="Baldrian P."/>
            <person name="Spatafora J.W."/>
            <person name="Henrissat B."/>
            <person name="Nagy L.G."/>
            <person name="Aury J.M."/>
            <person name="Wincker P."/>
            <person name="Grigoriev I.V."/>
            <person name="Bonfante P."/>
            <person name="Martin F.M."/>
        </authorList>
    </citation>
    <scope>NUCLEOTIDE SEQUENCE [LARGE SCALE GENOMIC DNA]</scope>
    <source>
        <strain evidence="3 4">ATCC MYA-4762</strain>
    </source>
</reference>
<evidence type="ECO:0008006" key="5">
    <source>
        <dbReference type="Google" id="ProtNLM"/>
    </source>
</evidence>
<dbReference type="EMBL" id="ML121529">
    <property type="protein sequence ID" value="RPB28624.1"/>
    <property type="molecule type" value="Genomic_DNA"/>
</dbReference>
<keyword evidence="4" id="KW-1185">Reference proteome</keyword>
<accession>A0A3N4M0C4</accession>
<dbReference type="AlphaFoldDB" id="A0A3N4M0C4"/>